<dbReference type="Gene3D" id="3.40.50.2000">
    <property type="entry name" value="Glycogen Phosphorylase B"/>
    <property type="match status" value="2"/>
</dbReference>
<accession>A0A4R6IVF9</accession>
<keyword evidence="2" id="KW-0808">Transferase</keyword>
<keyword evidence="3" id="KW-1185">Reference proteome</keyword>
<dbReference type="OrthoDB" id="9807209at2"/>
<evidence type="ECO:0000313" key="3">
    <source>
        <dbReference type="Proteomes" id="UP000295741"/>
    </source>
</evidence>
<evidence type="ECO:0000313" key="2">
    <source>
        <dbReference type="EMBL" id="TDO25875.1"/>
    </source>
</evidence>
<reference evidence="2 3" key="1">
    <citation type="submission" date="2019-03" db="EMBL/GenBank/DDBJ databases">
        <title>Genomic Encyclopedia of Archaeal and Bacterial Type Strains, Phase II (KMG-II): from individual species to whole genera.</title>
        <authorList>
            <person name="Goeker M."/>
        </authorList>
    </citation>
    <scope>NUCLEOTIDE SEQUENCE [LARGE SCALE GENOMIC DNA]</scope>
    <source>
        <strain evidence="2 3">DSM 28323</strain>
    </source>
</reference>
<dbReference type="GO" id="GO:0016757">
    <property type="term" value="F:glycosyltransferase activity"/>
    <property type="evidence" value="ECO:0007669"/>
    <property type="project" value="UniProtKB-ARBA"/>
</dbReference>
<feature type="domain" description="Glycosyltransferase subfamily 4-like N-terminal" evidence="1">
    <location>
        <begin position="57"/>
        <end position="179"/>
    </location>
</feature>
<dbReference type="InterPro" id="IPR028098">
    <property type="entry name" value="Glyco_trans_4-like_N"/>
</dbReference>
<dbReference type="RefSeq" id="WP_133475361.1">
    <property type="nucleotide sequence ID" value="NZ_SNWP01000012.1"/>
</dbReference>
<gene>
    <name evidence="2" type="ORF">BC659_2799</name>
</gene>
<protein>
    <submittedName>
        <fullName evidence="2">Glycosyltransferase involved in cell wall biosynthesis</fullName>
    </submittedName>
</protein>
<dbReference type="Pfam" id="PF13692">
    <property type="entry name" value="Glyco_trans_1_4"/>
    <property type="match status" value="1"/>
</dbReference>
<dbReference type="SUPFAM" id="SSF53756">
    <property type="entry name" value="UDP-Glycosyltransferase/glycogen phosphorylase"/>
    <property type="match status" value="1"/>
</dbReference>
<proteinExistence type="predicted"/>
<dbReference type="Proteomes" id="UP000295741">
    <property type="component" value="Unassembled WGS sequence"/>
</dbReference>
<name>A0A4R6IVF9_9BACT</name>
<dbReference type="EMBL" id="SNWP01000012">
    <property type="protein sequence ID" value="TDO25875.1"/>
    <property type="molecule type" value="Genomic_DNA"/>
</dbReference>
<evidence type="ECO:0000259" key="1">
    <source>
        <dbReference type="Pfam" id="PF13439"/>
    </source>
</evidence>
<comment type="caution">
    <text evidence="2">The sequence shown here is derived from an EMBL/GenBank/DDBJ whole genome shotgun (WGS) entry which is preliminary data.</text>
</comment>
<sequence>MKQPAILGIISYPVFPAHMGGQKCVEGFYKQLSTQTSVTLAVSKKNKTDLIPGVEILNFLFDHWKGPLNIIYLLKLILLIRKRKIDIIIIEHSYFGWLGLMLRFFTRRKLVIRSHNIEAYRFRDLQRPFWKLYYRYERFVHHCADFNFFITQEDLSYAINSWKLDPDKSSVVTYGVSLDSAVIDLKPLLRKRLTEYFKIPDTCILFLFNGTLNYGPNIDALHVIVYELLPRLRNHHLAFRIFICGKNLSAQWEKVLKEQPELIVTGFVDDISIFMSGTDCSINPITLGGGIKTKLVEALAYHQTIITSQTGSKGILPELAGQKMKIITDYDWELFANAMNAFNPSQQPNTPDSFFEHYYWPAIVQKALVSLNRL</sequence>
<organism evidence="2 3">
    <name type="scientific">Sediminibacterium goheungense</name>
    <dbReference type="NCBI Taxonomy" id="1086393"/>
    <lineage>
        <taxon>Bacteria</taxon>
        <taxon>Pseudomonadati</taxon>
        <taxon>Bacteroidota</taxon>
        <taxon>Chitinophagia</taxon>
        <taxon>Chitinophagales</taxon>
        <taxon>Chitinophagaceae</taxon>
        <taxon>Sediminibacterium</taxon>
    </lineage>
</organism>
<dbReference type="AlphaFoldDB" id="A0A4R6IVF9"/>
<dbReference type="Pfam" id="PF13439">
    <property type="entry name" value="Glyco_transf_4"/>
    <property type="match status" value="1"/>
</dbReference>